<feature type="transmembrane region" description="Helical" evidence="1">
    <location>
        <begin position="47"/>
        <end position="66"/>
    </location>
</feature>
<organism evidence="2 3">
    <name type="scientific">Hoyosella subflava (strain DSM 45089 / JCM 17490 / NBRC 109087 / DQS3-9A1)</name>
    <name type="common">Amycolicicoccus subflavus</name>
    <dbReference type="NCBI Taxonomy" id="443218"/>
    <lineage>
        <taxon>Bacteria</taxon>
        <taxon>Bacillati</taxon>
        <taxon>Actinomycetota</taxon>
        <taxon>Actinomycetes</taxon>
        <taxon>Mycobacteriales</taxon>
        <taxon>Hoyosellaceae</taxon>
        <taxon>Hoyosella</taxon>
    </lineage>
</organism>
<protein>
    <submittedName>
        <fullName evidence="2">Uncharacterized protein</fullName>
    </submittedName>
</protein>
<keyword evidence="1" id="KW-0812">Transmembrane</keyword>
<proteinExistence type="predicted"/>
<name>F6ELU2_HOYSD</name>
<accession>F6ELU2</accession>
<feature type="transmembrane region" description="Helical" evidence="1">
    <location>
        <begin position="15"/>
        <end position="35"/>
    </location>
</feature>
<dbReference type="Proteomes" id="UP000009235">
    <property type="component" value="Chromosome"/>
</dbReference>
<evidence type="ECO:0000313" key="2">
    <source>
        <dbReference type="EMBL" id="AEF41540.1"/>
    </source>
</evidence>
<gene>
    <name evidence="2" type="ordered locus">AS9A_3095</name>
</gene>
<dbReference type="KEGG" id="asd:AS9A_3095"/>
<evidence type="ECO:0000313" key="3">
    <source>
        <dbReference type="Proteomes" id="UP000009235"/>
    </source>
</evidence>
<dbReference type="EMBL" id="CP002786">
    <property type="protein sequence ID" value="AEF41540.1"/>
    <property type="molecule type" value="Genomic_DNA"/>
</dbReference>
<sequence length="81" mass="8265">MCGEDIRVKEVIDRLIGAAPYAGGSLLAVIVFRFFTGSDADVAILDSLGGGAFAWGAMALLGVGLHPKAALRPAPRPVADA</sequence>
<dbReference type="HOGENOM" id="CLU_2566328_0_0_11"/>
<dbReference type="AlphaFoldDB" id="F6ELU2"/>
<keyword evidence="1" id="KW-0472">Membrane</keyword>
<keyword evidence="3" id="KW-1185">Reference proteome</keyword>
<evidence type="ECO:0000256" key="1">
    <source>
        <dbReference type="SAM" id="Phobius"/>
    </source>
</evidence>
<keyword evidence="1" id="KW-1133">Transmembrane helix</keyword>
<reference evidence="2 3" key="1">
    <citation type="journal article" date="2011" name="J. Bacteriol.">
        <title>Complete genome sequence of Amycolicicoccus subflavus DQS3-9A1T, an actinomycete isolated from crude oil-polluted soil.</title>
        <authorList>
            <person name="Cai M."/>
            <person name="Chen W.M."/>
            <person name="Nie Y."/>
            <person name="Chi C.Q."/>
            <person name="Wang Y.N."/>
            <person name="Tang Y.Q."/>
            <person name="Li G.Y."/>
            <person name="Wu X.L."/>
        </authorList>
    </citation>
    <scope>NUCLEOTIDE SEQUENCE [LARGE SCALE GENOMIC DNA]</scope>
    <source>
        <strain evidence="3">DSM 45089 / DQS3-9A1</strain>
    </source>
</reference>